<dbReference type="Pfam" id="PF02321">
    <property type="entry name" value="OEP"/>
    <property type="match status" value="2"/>
</dbReference>
<proteinExistence type="inferred from homology"/>
<gene>
    <name evidence="10" type="primary">czcC</name>
    <name evidence="10" type="ORF">GCM10007854_04660</name>
</gene>
<evidence type="ECO:0000256" key="6">
    <source>
        <dbReference type="ARBA" id="ARBA00023136"/>
    </source>
</evidence>
<reference evidence="10" key="2">
    <citation type="submission" date="2023-01" db="EMBL/GenBank/DDBJ databases">
        <title>Draft genome sequence of Algimonas porphyrae strain NBRC 108216.</title>
        <authorList>
            <person name="Sun Q."/>
            <person name="Mori K."/>
        </authorList>
    </citation>
    <scope>NUCLEOTIDE SEQUENCE</scope>
    <source>
        <strain evidence="10">NBRC 108216</strain>
    </source>
</reference>
<evidence type="ECO:0000313" key="10">
    <source>
        <dbReference type="EMBL" id="GLQ19511.1"/>
    </source>
</evidence>
<keyword evidence="8" id="KW-0175">Coiled coil</keyword>
<dbReference type="PANTHER" id="PTHR30026">
    <property type="entry name" value="OUTER MEMBRANE PROTEIN TOLC"/>
    <property type="match status" value="1"/>
</dbReference>
<organism evidence="10 11">
    <name type="scientific">Algimonas porphyrae</name>
    <dbReference type="NCBI Taxonomy" id="1128113"/>
    <lineage>
        <taxon>Bacteria</taxon>
        <taxon>Pseudomonadati</taxon>
        <taxon>Pseudomonadota</taxon>
        <taxon>Alphaproteobacteria</taxon>
        <taxon>Maricaulales</taxon>
        <taxon>Robiginitomaculaceae</taxon>
        <taxon>Algimonas</taxon>
    </lineage>
</organism>
<feature type="coiled-coil region" evidence="8">
    <location>
        <begin position="193"/>
        <end position="220"/>
    </location>
</feature>
<keyword evidence="4" id="KW-1134">Transmembrane beta strand</keyword>
<keyword evidence="9" id="KW-0732">Signal</keyword>
<evidence type="ECO:0000256" key="5">
    <source>
        <dbReference type="ARBA" id="ARBA00022692"/>
    </source>
</evidence>
<evidence type="ECO:0000256" key="1">
    <source>
        <dbReference type="ARBA" id="ARBA00004442"/>
    </source>
</evidence>
<dbReference type="Proteomes" id="UP001161390">
    <property type="component" value="Unassembled WGS sequence"/>
</dbReference>
<sequence>MSRFCKSAAGVLLTLALPAWALASPCDGTQVSSTTVAFDGAPITLQAALSRVREASPAVRAAALEVRARGAEADQAGRRLNPTLDLEIENFGGSGSLGGFGQNETTLSYAQTFELGGKRAKREQAARANQSLGLAECEVVLRASELQTALVFYELVAAIELARLAEEASSLSQSLSETVDKRVTAGAAAPPELSRAQADAASLQAEAVAARARVETLRYELASLWGEPAPRFILPVDQLPQPDRAALSTASATEHPLLALADATEQLRDAERRSALANGTPNLTVSGGLRRFEGSNDNAFVLGLSVPLPLFDKNEDAARASELRRDAARMNAVATEARLRADEAAARQQVRAASDRVQVYEQTAVPAARAAYEASVKGYTAGRFDLTTTLDARKGLIAANTSAIQARRDLAAARMRLNSLLGAAPFQGDFQ</sequence>
<name>A0ABQ5UW64_9PROT</name>
<comment type="subcellular location">
    <subcellularLocation>
        <location evidence="1">Cell outer membrane</location>
    </subcellularLocation>
</comment>
<keyword evidence="5" id="KW-0812">Transmembrane</keyword>
<feature type="signal peptide" evidence="9">
    <location>
        <begin position="1"/>
        <end position="23"/>
    </location>
</feature>
<dbReference type="Gene3D" id="1.20.1600.10">
    <property type="entry name" value="Outer membrane efflux proteins (OEP)"/>
    <property type="match status" value="1"/>
</dbReference>
<keyword evidence="3" id="KW-0813">Transport</keyword>
<evidence type="ECO:0000256" key="9">
    <source>
        <dbReference type="SAM" id="SignalP"/>
    </source>
</evidence>
<evidence type="ECO:0000313" key="11">
    <source>
        <dbReference type="Proteomes" id="UP001161390"/>
    </source>
</evidence>
<keyword evidence="6" id="KW-0472">Membrane</keyword>
<comment type="caution">
    <text evidence="10">The sequence shown here is derived from an EMBL/GenBank/DDBJ whole genome shotgun (WGS) entry which is preliminary data.</text>
</comment>
<dbReference type="SUPFAM" id="SSF56954">
    <property type="entry name" value="Outer membrane efflux proteins (OEP)"/>
    <property type="match status" value="1"/>
</dbReference>
<dbReference type="InterPro" id="IPR003423">
    <property type="entry name" value="OMP_efflux"/>
</dbReference>
<feature type="chain" id="PRO_5045241586" evidence="9">
    <location>
        <begin position="24"/>
        <end position="431"/>
    </location>
</feature>
<dbReference type="InterPro" id="IPR051906">
    <property type="entry name" value="TolC-like"/>
</dbReference>
<accession>A0ABQ5UW64</accession>
<protein>
    <submittedName>
        <fullName evidence="10">Outer membrane protein CzcC</fullName>
    </submittedName>
</protein>
<dbReference type="RefSeq" id="WP_284369260.1">
    <property type="nucleotide sequence ID" value="NZ_BSNJ01000001.1"/>
</dbReference>
<evidence type="ECO:0000256" key="8">
    <source>
        <dbReference type="SAM" id="Coils"/>
    </source>
</evidence>
<dbReference type="EMBL" id="BSNJ01000001">
    <property type="protein sequence ID" value="GLQ19511.1"/>
    <property type="molecule type" value="Genomic_DNA"/>
</dbReference>
<comment type="similarity">
    <text evidence="2">Belongs to the outer membrane factor (OMF) (TC 1.B.17) family.</text>
</comment>
<keyword evidence="7" id="KW-0998">Cell outer membrane</keyword>
<dbReference type="PANTHER" id="PTHR30026:SF20">
    <property type="entry name" value="OUTER MEMBRANE PROTEIN TOLC"/>
    <property type="match status" value="1"/>
</dbReference>
<evidence type="ECO:0000256" key="7">
    <source>
        <dbReference type="ARBA" id="ARBA00023237"/>
    </source>
</evidence>
<keyword evidence="11" id="KW-1185">Reference proteome</keyword>
<evidence type="ECO:0000256" key="3">
    <source>
        <dbReference type="ARBA" id="ARBA00022448"/>
    </source>
</evidence>
<reference evidence="10" key="1">
    <citation type="journal article" date="2014" name="Int. J. Syst. Evol. Microbiol.">
        <title>Complete genome of a new Firmicutes species belonging to the dominant human colonic microbiota ('Ruminococcus bicirculans') reveals two chromosomes and a selective capacity to utilize plant glucans.</title>
        <authorList>
            <consortium name="NISC Comparative Sequencing Program"/>
            <person name="Wegmann U."/>
            <person name="Louis P."/>
            <person name="Goesmann A."/>
            <person name="Henrissat B."/>
            <person name="Duncan S.H."/>
            <person name="Flint H.J."/>
        </authorList>
    </citation>
    <scope>NUCLEOTIDE SEQUENCE</scope>
    <source>
        <strain evidence="10">NBRC 108216</strain>
    </source>
</reference>
<evidence type="ECO:0000256" key="4">
    <source>
        <dbReference type="ARBA" id="ARBA00022452"/>
    </source>
</evidence>
<evidence type="ECO:0000256" key="2">
    <source>
        <dbReference type="ARBA" id="ARBA00007613"/>
    </source>
</evidence>